<dbReference type="InterPro" id="IPR017441">
    <property type="entry name" value="Protein_kinase_ATP_BS"/>
</dbReference>
<protein>
    <recommendedName>
        <fullName evidence="8">Protein kinase domain-containing protein</fullName>
    </recommendedName>
</protein>
<dbReference type="PANTHER" id="PTHR27005">
    <property type="entry name" value="WALL-ASSOCIATED RECEPTOR KINASE-LIKE 21"/>
    <property type="match status" value="1"/>
</dbReference>
<reference evidence="9" key="2">
    <citation type="submission" date="2013-04" db="UniProtKB">
        <authorList>
            <consortium name="EnsemblPlants"/>
        </authorList>
    </citation>
    <scope>IDENTIFICATION</scope>
</reference>
<dbReference type="Pfam" id="PF07714">
    <property type="entry name" value="PK_Tyr_Ser-Thr"/>
    <property type="match status" value="2"/>
</dbReference>
<dbReference type="eggNOG" id="ENOG502QTCP">
    <property type="taxonomic scope" value="Eukaryota"/>
</dbReference>
<keyword evidence="5 6" id="KW-0067">ATP-binding</keyword>
<feature type="binding site" evidence="6">
    <location>
        <position position="182"/>
    </location>
    <ligand>
        <name>ATP</name>
        <dbReference type="ChEBI" id="CHEBI:30616"/>
    </ligand>
</feature>
<keyword evidence="10" id="KW-1185">Reference proteome</keyword>
<sequence length="722" mass="80720">MEEVVVQHSQSPPTSLPPPHMENISVAVRSLATDAADRYDECGDWVGEWRVGRSGIDDPVNYRAITKRCVVLTHKFGGDLTSTALIKRLIYDRVLVTDFNPTVRPFLSLYDIMEFSETKIKTRDPAQGQDKARLRVNYDIKSFTEDNIKKITSNYSSPIGKGGFGEVFRGALDDEDGLVAVKRYINADLRDEFMEEGSIHAQISHKNVVKFLGFCIGENNLIMVTEFVSNGNLEDALHNSDISIPLDTRLGIAIGCAEALCYMHSMHLSSGNLICHGDIKPANILLDNSLTAKVSDFGISKSLSGGITRYTLNVKGSTDYMDSIYLRYSRLTPKCDVYSFEVVLLELLAREKILEGIANLATKCLTLDIKKRPQMTDVVQHLRAWMLRVKEGQDKTSFSIILNTLKKGYKQSTSIFSSSSMTNRKMQNFGILECKSSDARIFSKEDGTLEDNTLVAVKTFSATGKSVRDEIGTSTIILSQISHKYIIKLLGCCLDADLPVLIFDYATGGSLSDILYCKEDFPLDLRLKIAVKTSEALEYLHSCAIRHGNVRSHSILLDSNSMPKVAGFIFSRRLTKDEEQTSHIIGDLYWTDPVYFRTGLLTMKSDVYSFGIVLLELISRKKPYHDDDRSLIPECIKAYKADKSGKSIFDEGITAEEDISVLEEMGRLALQCVSLEIDERPTMKEVTARLKMISTSWKCGQAAWPYDISLADVVETGSWSQH</sequence>
<dbReference type="InterPro" id="IPR008271">
    <property type="entry name" value="Ser/Thr_kinase_AS"/>
</dbReference>
<evidence type="ECO:0000256" key="3">
    <source>
        <dbReference type="ARBA" id="ARBA00022741"/>
    </source>
</evidence>
<dbReference type="AlphaFoldDB" id="J3N912"/>
<proteinExistence type="predicted"/>
<dbReference type="GO" id="GO:0005524">
    <property type="term" value="F:ATP binding"/>
    <property type="evidence" value="ECO:0007669"/>
    <property type="project" value="UniProtKB-UniRule"/>
</dbReference>
<evidence type="ECO:0000256" key="7">
    <source>
        <dbReference type="SAM" id="MobiDB-lite"/>
    </source>
</evidence>
<name>J3N912_ORYBR</name>
<dbReference type="Gene3D" id="3.30.200.20">
    <property type="entry name" value="Phosphorylase Kinase, domain 1"/>
    <property type="match status" value="2"/>
</dbReference>
<dbReference type="GO" id="GO:0004674">
    <property type="term" value="F:protein serine/threonine kinase activity"/>
    <property type="evidence" value="ECO:0007669"/>
    <property type="project" value="UniProtKB-KW"/>
</dbReference>
<dbReference type="InterPro" id="IPR045274">
    <property type="entry name" value="WAK-like"/>
</dbReference>
<dbReference type="InterPro" id="IPR011009">
    <property type="entry name" value="Kinase-like_dom_sf"/>
</dbReference>
<keyword evidence="2" id="KW-0808">Transferase</keyword>
<dbReference type="Proteomes" id="UP000006038">
    <property type="component" value="Chromosome 11"/>
</dbReference>
<dbReference type="GO" id="GO:0007166">
    <property type="term" value="P:cell surface receptor signaling pathway"/>
    <property type="evidence" value="ECO:0007669"/>
    <property type="project" value="InterPro"/>
</dbReference>
<dbReference type="PROSITE" id="PS00108">
    <property type="entry name" value="PROTEIN_KINASE_ST"/>
    <property type="match status" value="1"/>
</dbReference>
<dbReference type="STRING" id="4533.J3N912"/>
<dbReference type="SMART" id="SM00220">
    <property type="entry name" value="S_TKc"/>
    <property type="match status" value="2"/>
</dbReference>
<organism evidence="9">
    <name type="scientific">Oryza brachyantha</name>
    <name type="common">malo sina</name>
    <dbReference type="NCBI Taxonomy" id="4533"/>
    <lineage>
        <taxon>Eukaryota</taxon>
        <taxon>Viridiplantae</taxon>
        <taxon>Streptophyta</taxon>
        <taxon>Embryophyta</taxon>
        <taxon>Tracheophyta</taxon>
        <taxon>Spermatophyta</taxon>
        <taxon>Magnoliopsida</taxon>
        <taxon>Liliopsida</taxon>
        <taxon>Poales</taxon>
        <taxon>Poaceae</taxon>
        <taxon>BOP clade</taxon>
        <taxon>Oryzoideae</taxon>
        <taxon>Oryzeae</taxon>
        <taxon>Oryzinae</taxon>
        <taxon>Oryza</taxon>
    </lineage>
</organism>
<evidence type="ECO:0000256" key="6">
    <source>
        <dbReference type="PROSITE-ProRule" id="PRU10141"/>
    </source>
</evidence>
<accession>J3N912</accession>
<keyword evidence="4" id="KW-0418">Kinase</keyword>
<dbReference type="Gramene" id="OB11G22980.1">
    <property type="protein sequence ID" value="OB11G22980.1"/>
    <property type="gene ID" value="OB11G22980"/>
</dbReference>
<keyword evidence="3 6" id="KW-0547">Nucleotide-binding</keyword>
<evidence type="ECO:0000256" key="2">
    <source>
        <dbReference type="ARBA" id="ARBA00022679"/>
    </source>
</evidence>
<dbReference type="GO" id="GO:0005886">
    <property type="term" value="C:plasma membrane"/>
    <property type="evidence" value="ECO:0007669"/>
    <property type="project" value="TreeGrafter"/>
</dbReference>
<evidence type="ECO:0000256" key="5">
    <source>
        <dbReference type="ARBA" id="ARBA00022840"/>
    </source>
</evidence>
<feature type="region of interest" description="Disordered" evidence="7">
    <location>
        <begin position="1"/>
        <end position="20"/>
    </location>
</feature>
<dbReference type="Gene3D" id="1.10.510.10">
    <property type="entry name" value="Transferase(Phosphotransferase) domain 1"/>
    <property type="match status" value="2"/>
</dbReference>
<evidence type="ECO:0000313" key="10">
    <source>
        <dbReference type="Proteomes" id="UP000006038"/>
    </source>
</evidence>
<evidence type="ECO:0000256" key="4">
    <source>
        <dbReference type="ARBA" id="ARBA00022777"/>
    </source>
</evidence>
<feature type="domain" description="Protein kinase" evidence="8">
    <location>
        <begin position="153"/>
        <end position="416"/>
    </location>
</feature>
<dbReference type="SUPFAM" id="SSF56112">
    <property type="entry name" value="Protein kinase-like (PK-like)"/>
    <property type="match status" value="2"/>
</dbReference>
<feature type="domain" description="Protein kinase" evidence="8">
    <location>
        <begin position="409"/>
        <end position="693"/>
    </location>
</feature>
<dbReference type="PANTHER" id="PTHR27005:SF321">
    <property type="entry name" value="OS11G0553500 PROTEIN"/>
    <property type="match status" value="1"/>
</dbReference>
<dbReference type="OMA" id="PKRELTW"/>
<dbReference type="InterPro" id="IPR000719">
    <property type="entry name" value="Prot_kinase_dom"/>
</dbReference>
<evidence type="ECO:0000313" key="9">
    <source>
        <dbReference type="EnsemblPlants" id="OB11G22980.1"/>
    </source>
</evidence>
<keyword evidence="1" id="KW-0723">Serine/threonine-protein kinase</keyword>
<evidence type="ECO:0000259" key="8">
    <source>
        <dbReference type="PROSITE" id="PS50011"/>
    </source>
</evidence>
<dbReference type="PROSITE" id="PS50011">
    <property type="entry name" value="PROTEIN_KINASE_DOM"/>
    <property type="match status" value="2"/>
</dbReference>
<dbReference type="HOGENOM" id="CLU_000288_137_2_1"/>
<dbReference type="InterPro" id="IPR001245">
    <property type="entry name" value="Ser-Thr/Tyr_kinase_cat_dom"/>
</dbReference>
<dbReference type="EnsemblPlants" id="OB11G22980.1">
    <property type="protein sequence ID" value="OB11G22980.1"/>
    <property type="gene ID" value="OB11G22980"/>
</dbReference>
<evidence type="ECO:0000256" key="1">
    <source>
        <dbReference type="ARBA" id="ARBA00022527"/>
    </source>
</evidence>
<dbReference type="PROSITE" id="PS00107">
    <property type="entry name" value="PROTEIN_KINASE_ATP"/>
    <property type="match status" value="1"/>
</dbReference>
<reference evidence="9" key="1">
    <citation type="journal article" date="2013" name="Nat. Commun.">
        <title>Whole-genome sequencing of Oryza brachyantha reveals mechanisms underlying Oryza genome evolution.</title>
        <authorList>
            <person name="Chen J."/>
            <person name="Huang Q."/>
            <person name="Gao D."/>
            <person name="Wang J."/>
            <person name="Lang Y."/>
            <person name="Liu T."/>
            <person name="Li B."/>
            <person name="Bai Z."/>
            <person name="Luis Goicoechea J."/>
            <person name="Liang C."/>
            <person name="Chen C."/>
            <person name="Zhang W."/>
            <person name="Sun S."/>
            <person name="Liao Y."/>
            <person name="Zhang X."/>
            <person name="Yang L."/>
            <person name="Song C."/>
            <person name="Wang M."/>
            <person name="Shi J."/>
            <person name="Liu G."/>
            <person name="Liu J."/>
            <person name="Zhou H."/>
            <person name="Zhou W."/>
            <person name="Yu Q."/>
            <person name="An N."/>
            <person name="Chen Y."/>
            <person name="Cai Q."/>
            <person name="Wang B."/>
            <person name="Liu B."/>
            <person name="Min J."/>
            <person name="Huang Y."/>
            <person name="Wu H."/>
            <person name="Li Z."/>
            <person name="Zhang Y."/>
            <person name="Yin Y."/>
            <person name="Song W."/>
            <person name="Jiang J."/>
            <person name="Jackson S.A."/>
            <person name="Wing R.A."/>
            <person name="Wang J."/>
            <person name="Chen M."/>
        </authorList>
    </citation>
    <scope>NUCLEOTIDE SEQUENCE [LARGE SCALE GENOMIC DNA]</scope>
    <source>
        <strain evidence="9">cv. IRGC 101232</strain>
    </source>
</reference>